<comment type="caution">
    <text evidence="1">The sequence shown here is derived from an EMBL/GenBank/DDBJ whole genome shotgun (WGS) entry which is preliminary data.</text>
</comment>
<sequence>MGWMLDLYETYEENKGQVGKIGKNRFGTEYALLPVSHVYQTAQVEVNLDFEGNFVSAEVIPKEQGNTIIPCTIDSSTRSSGPVPHPLHDKLMYVAGDFVEYGGTVKKGGDPYHDYLSQLKEWCDFDKENRTLAAIYKYLKQGHLIKDLVAQGVLHEDGGKLIPKWTKEYQNQGKEKPEIFKVLAGDQLSAFVRFTIFDSERYTQKVWENPEMFQSFIDFYQTKIEKSDLCYVTGIDEPVTDKHASKIRYGGDMAKLISGNDNSGFTFRGRFSSKDQVATIGYDASQKSHNALKWLIAKQGQTIDGRVFLTWGKKSVDMVDAMDSFLEYFAIEPVTQKELTDNTHSSFAKQFRQAISGYQHNLDTEERVSILVLDAATPGRMSVVYYQNFEADLYLERIKNWHESCSWRHAYRRNESKEMTFYYGAPTNREIAKAAYGSQASDQIIKNTMSRLLPSIVEGRPVPRDIVQLLINRSSRPQGMEEWEWERTLTITCSMVKKYVQQRNEGVINITLNKKSTDRSYLFGRMLAVADVLERDALASQNEQRTTNAKRYMTAFSQHPMSTWQIIQEKLLPYQEKLSFKNIRYDKLLDEISKQFDEADLNDNSLNGKYLVGYYSQRQDMYTKAKDMEKETAQQQNEEVIDTAVNKESTDRNYLFGRMLAVADLLERRALTNNDERRITNARRYMTAFSQHPMSTWRIIQENVLPYQTKLGSNNIRYDRLFDEIAGQFDEADFDDKPLNGKYLIGYYNQRYDIYTKANNKGEKIVQQKNMLVNQANTDRNYLFGRMLAIADVLEKRVLINQDEERTTNARRYMTAFSQHPKSTWQIIRKSLRSYQAKLGAVNMYYEKLFNEIIERFGEDDFNDKSLNGKYLIGYYSQRQDLYTKNKKTEEQD</sequence>
<protein>
    <submittedName>
        <fullName evidence="1">Type I-C CRISPR-associated protein Cas8c/Csd1</fullName>
    </submittedName>
</protein>
<evidence type="ECO:0000313" key="2">
    <source>
        <dbReference type="Proteomes" id="UP000286773"/>
    </source>
</evidence>
<dbReference type="AlphaFoldDB" id="A0A430AR11"/>
<name>A0A430AR11_9ENTE</name>
<dbReference type="Proteomes" id="UP000286773">
    <property type="component" value="Unassembled WGS sequence"/>
</dbReference>
<organism evidence="1 2">
    <name type="scientific">Vagococcus acidifermentans</name>
    <dbReference type="NCBI Taxonomy" id="564710"/>
    <lineage>
        <taxon>Bacteria</taxon>
        <taxon>Bacillati</taxon>
        <taxon>Bacillota</taxon>
        <taxon>Bacilli</taxon>
        <taxon>Lactobacillales</taxon>
        <taxon>Enterococcaceae</taxon>
        <taxon>Vagococcus</taxon>
    </lineage>
</organism>
<keyword evidence="2" id="KW-1185">Reference proteome</keyword>
<dbReference type="NCBIfam" id="TIGR01863">
    <property type="entry name" value="cas_Csd1"/>
    <property type="match status" value="1"/>
</dbReference>
<dbReference type="RefSeq" id="WP_170175094.1">
    <property type="nucleotide sequence ID" value="NZ_NGKC01000012.1"/>
</dbReference>
<dbReference type="EMBL" id="NGKC01000012">
    <property type="protein sequence ID" value="RSU10475.1"/>
    <property type="molecule type" value="Genomic_DNA"/>
</dbReference>
<gene>
    <name evidence="1" type="ORF">CBF27_10725</name>
</gene>
<dbReference type="CDD" id="cd09757">
    <property type="entry name" value="Cas8c_I-C"/>
    <property type="match status" value="1"/>
</dbReference>
<reference evidence="1 2" key="1">
    <citation type="submission" date="2017-05" db="EMBL/GenBank/DDBJ databases">
        <title>Vagococcus spp. assemblies.</title>
        <authorList>
            <person name="Gulvik C.A."/>
        </authorList>
    </citation>
    <scope>NUCLEOTIDE SEQUENCE [LARGE SCALE GENOMIC DNA]</scope>
    <source>
        <strain evidence="1 2">LMG 24798</strain>
    </source>
</reference>
<accession>A0A430AR11</accession>
<proteinExistence type="predicted"/>
<evidence type="ECO:0000313" key="1">
    <source>
        <dbReference type="EMBL" id="RSU10475.1"/>
    </source>
</evidence>
<dbReference type="Pfam" id="PF09709">
    <property type="entry name" value="Cas_Csd1"/>
    <property type="match status" value="3"/>
</dbReference>
<dbReference type="InterPro" id="IPR010144">
    <property type="entry name" value="CRISPR-assoc_prot_Csd1-typ"/>
</dbReference>